<evidence type="ECO:0000256" key="11">
    <source>
        <dbReference type="ARBA" id="ARBA00032707"/>
    </source>
</evidence>
<comment type="function">
    <text evidence="14">Catalyzes the dephosphorylation of undecaprenyl diphosphate (UPP). Confers resistance to bacitracin.</text>
</comment>
<evidence type="ECO:0000256" key="6">
    <source>
        <dbReference type="ARBA" id="ARBA00022692"/>
    </source>
</evidence>
<keyword evidence="9 14" id="KW-0472">Membrane</keyword>
<dbReference type="EMBL" id="LBUU01000012">
    <property type="protein sequence ID" value="KKQ69596.1"/>
    <property type="molecule type" value="Genomic_DNA"/>
</dbReference>
<feature type="transmembrane region" description="Helical" evidence="14">
    <location>
        <begin position="116"/>
        <end position="132"/>
    </location>
</feature>
<evidence type="ECO:0000256" key="5">
    <source>
        <dbReference type="ARBA" id="ARBA00022475"/>
    </source>
</evidence>
<evidence type="ECO:0000256" key="10">
    <source>
        <dbReference type="ARBA" id="ARBA00023251"/>
    </source>
</evidence>
<comment type="caution">
    <text evidence="15">The sequence shown here is derived from an EMBL/GenBank/DDBJ whole genome shotgun (WGS) entry which is preliminary data.</text>
</comment>
<dbReference type="HAMAP" id="MF_01006">
    <property type="entry name" value="Undec_diphosphatase"/>
    <property type="match status" value="1"/>
</dbReference>
<name>A0A0G0MXF0_9BACT</name>
<keyword evidence="5 14" id="KW-1003">Cell membrane</keyword>
<evidence type="ECO:0000256" key="4">
    <source>
        <dbReference type="ARBA" id="ARBA00021581"/>
    </source>
</evidence>
<dbReference type="PANTHER" id="PTHR30622">
    <property type="entry name" value="UNDECAPRENYL-DIPHOSPHATASE"/>
    <property type="match status" value="1"/>
</dbReference>
<evidence type="ECO:0000256" key="8">
    <source>
        <dbReference type="ARBA" id="ARBA00022989"/>
    </source>
</evidence>
<dbReference type="PATRIC" id="fig|1618638.3.peg.1169"/>
<feature type="transmembrane region" description="Helical" evidence="14">
    <location>
        <begin position="188"/>
        <end position="206"/>
    </location>
</feature>
<feature type="transmembrane region" description="Helical" evidence="14">
    <location>
        <begin position="85"/>
        <end position="104"/>
    </location>
</feature>
<dbReference type="Proteomes" id="UP000034022">
    <property type="component" value="Unassembled WGS sequence"/>
</dbReference>
<feature type="transmembrane region" description="Helical" evidence="14">
    <location>
        <begin position="248"/>
        <end position="267"/>
    </location>
</feature>
<keyword evidence="14" id="KW-0961">Cell wall biogenesis/degradation</keyword>
<dbReference type="EC" id="3.6.1.27" evidence="3 14"/>
<dbReference type="GO" id="GO:0046677">
    <property type="term" value="P:response to antibiotic"/>
    <property type="evidence" value="ECO:0007669"/>
    <property type="project" value="UniProtKB-UniRule"/>
</dbReference>
<feature type="transmembrane region" description="Helical" evidence="14">
    <location>
        <begin position="47"/>
        <end position="73"/>
    </location>
</feature>
<protein>
    <recommendedName>
        <fullName evidence="4 14">Undecaprenyl-diphosphatase</fullName>
        <ecNumber evidence="3 14">3.6.1.27</ecNumber>
    </recommendedName>
    <alternativeName>
        <fullName evidence="12 14">Bacitracin resistance protein</fullName>
    </alternativeName>
    <alternativeName>
        <fullName evidence="11 14">Undecaprenyl pyrophosphate phosphatase</fullName>
    </alternativeName>
</protein>
<feature type="transmembrane region" description="Helical" evidence="14">
    <location>
        <begin position="7"/>
        <end position="35"/>
    </location>
</feature>
<keyword evidence="14" id="KW-0133">Cell shape</keyword>
<evidence type="ECO:0000256" key="13">
    <source>
        <dbReference type="ARBA" id="ARBA00047594"/>
    </source>
</evidence>
<evidence type="ECO:0000256" key="2">
    <source>
        <dbReference type="ARBA" id="ARBA00010621"/>
    </source>
</evidence>
<evidence type="ECO:0000313" key="16">
    <source>
        <dbReference type="Proteomes" id="UP000034022"/>
    </source>
</evidence>
<evidence type="ECO:0000256" key="12">
    <source>
        <dbReference type="ARBA" id="ARBA00032932"/>
    </source>
</evidence>
<keyword evidence="14" id="KW-0573">Peptidoglycan synthesis</keyword>
<dbReference type="AlphaFoldDB" id="A0A0G0MXF0"/>
<evidence type="ECO:0000313" key="15">
    <source>
        <dbReference type="EMBL" id="KKQ69596.1"/>
    </source>
</evidence>
<keyword evidence="8 14" id="KW-1133">Transmembrane helix</keyword>
<dbReference type="NCBIfam" id="TIGR00753">
    <property type="entry name" value="undec_PP_bacA"/>
    <property type="match status" value="1"/>
</dbReference>
<evidence type="ECO:0000256" key="14">
    <source>
        <dbReference type="HAMAP-Rule" id="MF_01006"/>
    </source>
</evidence>
<comment type="similarity">
    <text evidence="2 14">Belongs to the UppP family.</text>
</comment>
<proteinExistence type="inferred from homology"/>
<reference evidence="15 16" key="1">
    <citation type="journal article" date="2015" name="Nature">
        <title>rRNA introns, odd ribosomes, and small enigmatic genomes across a large radiation of phyla.</title>
        <authorList>
            <person name="Brown C.T."/>
            <person name="Hug L.A."/>
            <person name="Thomas B.C."/>
            <person name="Sharon I."/>
            <person name="Castelle C.J."/>
            <person name="Singh A."/>
            <person name="Wilkins M.J."/>
            <person name="Williams K.H."/>
            <person name="Banfield J.F."/>
        </authorList>
    </citation>
    <scope>NUCLEOTIDE SEQUENCE [LARGE SCALE GENOMIC DNA]</scope>
</reference>
<comment type="catalytic activity">
    <reaction evidence="13 14">
        <text>di-trans,octa-cis-undecaprenyl diphosphate + H2O = di-trans,octa-cis-undecaprenyl phosphate + phosphate + H(+)</text>
        <dbReference type="Rhea" id="RHEA:28094"/>
        <dbReference type="ChEBI" id="CHEBI:15377"/>
        <dbReference type="ChEBI" id="CHEBI:15378"/>
        <dbReference type="ChEBI" id="CHEBI:43474"/>
        <dbReference type="ChEBI" id="CHEBI:58405"/>
        <dbReference type="ChEBI" id="CHEBI:60392"/>
        <dbReference type="EC" id="3.6.1.27"/>
    </reaction>
</comment>
<feature type="transmembrane region" description="Helical" evidence="14">
    <location>
        <begin position="218"/>
        <end position="242"/>
    </location>
</feature>
<keyword evidence="6 14" id="KW-0812">Transmembrane</keyword>
<dbReference type="InterPro" id="IPR003824">
    <property type="entry name" value="UppP"/>
</dbReference>
<keyword evidence="10 14" id="KW-0046">Antibiotic resistance</keyword>
<dbReference type="GO" id="GO:0009252">
    <property type="term" value="P:peptidoglycan biosynthetic process"/>
    <property type="evidence" value="ECO:0007669"/>
    <property type="project" value="UniProtKB-KW"/>
</dbReference>
<evidence type="ECO:0000256" key="1">
    <source>
        <dbReference type="ARBA" id="ARBA00004651"/>
    </source>
</evidence>
<dbReference type="GO" id="GO:0005886">
    <property type="term" value="C:plasma membrane"/>
    <property type="evidence" value="ECO:0007669"/>
    <property type="project" value="UniProtKB-SubCell"/>
</dbReference>
<dbReference type="GO" id="GO:0071555">
    <property type="term" value="P:cell wall organization"/>
    <property type="evidence" value="ECO:0007669"/>
    <property type="project" value="UniProtKB-KW"/>
</dbReference>
<evidence type="ECO:0000256" key="7">
    <source>
        <dbReference type="ARBA" id="ARBA00022801"/>
    </source>
</evidence>
<comment type="miscellaneous">
    <text evidence="14">Bacitracin is thought to be involved in the inhibition of peptidoglycan synthesis by sequestering undecaprenyl diphosphate, thereby reducing the pool of lipid carrier available.</text>
</comment>
<dbReference type="PANTHER" id="PTHR30622:SF4">
    <property type="entry name" value="UNDECAPRENYL-DIPHOSPHATASE"/>
    <property type="match status" value="1"/>
</dbReference>
<dbReference type="GO" id="GO:0050380">
    <property type="term" value="F:undecaprenyl-diphosphatase activity"/>
    <property type="evidence" value="ECO:0007669"/>
    <property type="project" value="UniProtKB-UniRule"/>
</dbReference>
<comment type="subcellular location">
    <subcellularLocation>
        <location evidence="1 14">Cell membrane</location>
        <topology evidence="1 14">Multi-pass membrane protein</topology>
    </subcellularLocation>
</comment>
<gene>
    <name evidence="14" type="primary">uppP</name>
    <name evidence="15" type="ORF">US91_C0012G0010</name>
</gene>
<dbReference type="Pfam" id="PF02673">
    <property type="entry name" value="BacA"/>
    <property type="match status" value="1"/>
</dbReference>
<sequence>MMDYFNAIIFGFVQGITEFLPVSSSGHLILLHQFIDLPINNEVAFDVALHFATFLAIFYFFYKDIWLILLAWLKSFKSGANPESRLAWYIVIATVPAAFFGIFFDDIIENVLRSPLVVVFMLIFIGFLFIIFEKIGKKTLELKDINWRKSISIGFAQALALIPGTSRSGITIIAGLGAGLKREEALRFSFLISLPIIFGASIKEIPGLFSQSFGSQELIIIAIAFASTFVFGMFTISFFLRYVKNNSLTVFAWYRFALAALILLFLYA</sequence>
<dbReference type="GO" id="GO:0008360">
    <property type="term" value="P:regulation of cell shape"/>
    <property type="evidence" value="ECO:0007669"/>
    <property type="project" value="UniProtKB-KW"/>
</dbReference>
<evidence type="ECO:0000256" key="3">
    <source>
        <dbReference type="ARBA" id="ARBA00012374"/>
    </source>
</evidence>
<evidence type="ECO:0000256" key="9">
    <source>
        <dbReference type="ARBA" id="ARBA00023136"/>
    </source>
</evidence>
<accession>A0A0G0MXF0</accession>
<organism evidence="15 16">
    <name type="scientific">Candidatus Falkowbacteria bacterium GW2011_GWE1_38_31</name>
    <dbReference type="NCBI Taxonomy" id="1618638"/>
    <lineage>
        <taxon>Bacteria</taxon>
        <taxon>Candidatus Falkowiibacteriota</taxon>
    </lineage>
</organism>
<keyword evidence="7 14" id="KW-0378">Hydrolase</keyword>